<dbReference type="SUPFAM" id="SSF81606">
    <property type="entry name" value="PP2C-like"/>
    <property type="match status" value="1"/>
</dbReference>
<comment type="cofactor">
    <cofactor evidence="2">
        <name>Mg(2+)</name>
        <dbReference type="ChEBI" id="CHEBI:18420"/>
    </cofactor>
</comment>
<feature type="domain" description="PPM-type phosphatase" evidence="24">
    <location>
        <begin position="149"/>
        <end position="404"/>
    </location>
</feature>
<keyword evidence="14" id="KW-0539">Nucleus</keyword>
<dbReference type="Gene3D" id="3.60.40.10">
    <property type="entry name" value="PPM-type phosphatase domain"/>
    <property type="match status" value="1"/>
</dbReference>
<comment type="catalytic activity">
    <reaction evidence="15">
        <text>O-phospho-L-seryl-[protein] + H2O = L-seryl-[protein] + phosphate</text>
        <dbReference type="Rhea" id="RHEA:20629"/>
        <dbReference type="Rhea" id="RHEA-COMP:9863"/>
        <dbReference type="Rhea" id="RHEA-COMP:11604"/>
        <dbReference type="ChEBI" id="CHEBI:15377"/>
        <dbReference type="ChEBI" id="CHEBI:29999"/>
        <dbReference type="ChEBI" id="CHEBI:43474"/>
        <dbReference type="ChEBI" id="CHEBI:83421"/>
        <dbReference type="EC" id="3.1.3.16"/>
    </reaction>
</comment>
<dbReference type="EMBL" id="KF516594">
    <property type="protein sequence ID" value="AII16498.1"/>
    <property type="molecule type" value="mRNA"/>
</dbReference>
<evidence type="ECO:0000259" key="24">
    <source>
        <dbReference type="PROSITE" id="PS51746"/>
    </source>
</evidence>
<evidence type="ECO:0000256" key="4">
    <source>
        <dbReference type="ARBA" id="ARBA00004496"/>
    </source>
</evidence>
<dbReference type="InterPro" id="IPR036457">
    <property type="entry name" value="PPM-type-like_dom_sf"/>
</dbReference>
<keyword evidence="7" id="KW-0597">Phosphoprotein</keyword>
<comment type="subcellular location">
    <subcellularLocation>
        <location evidence="4">Cytoplasm</location>
    </subcellularLocation>
    <subcellularLocation>
        <location evidence="3">Nucleus</location>
    </subcellularLocation>
</comment>
<evidence type="ECO:0000256" key="10">
    <source>
        <dbReference type="ARBA" id="ARBA00022801"/>
    </source>
</evidence>
<evidence type="ECO:0000256" key="19">
    <source>
        <dbReference type="ARBA" id="ARBA00075580"/>
    </source>
</evidence>
<dbReference type="SMART" id="SM00332">
    <property type="entry name" value="PP2Cc"/>
    <property type="match status" value="1"/>
</dbReference>
<protein>
    <recommendedName>
        <fullName evidence="18">Protein phosphatase 1E</fullName>
        <ecNumber evidence="5">3.1.3.16</ecNumber>
    </recommendedName>
    <alternativeName>
        <fullName evidence="21">Ca(2+)/calmodulin-dependent protein kinase phosphatase N</fullName>
    </alternativeName>
    <alternativeName>
        <fullName evidence="19">CaMKP-nucleus</fullName>
    </alternativeName>
    <alternativeName>
        <fullName evidence="20">Partner of PIX 1</fullName>
    </alternativeName>
    <alternativeName>
        <fullName evidence="22">Partner of PIX-alpha</fullName>
    </alternativeName>
</protein>
<evidence type="ECO:0000256" key="1">
    <source>
        <dbReference type="ARBA" id="ARBA00001936"/>
    </source>
</evidence>
<evidence type="ECO:0000256" key="7">
    <source>
        <dbReference type="ARBA" id="ARBA00022553"/>
    </source>
</evidence>
<dbReference type="PANTHER" id="PTHR47992">
    <property type="entry name" value="PROTEIN PHOSPHATASE"/>
    <property type="match status" value="1"/>
</dbReference>
<evidence type="ECO:0000313" key="25">
    <source>
        <dbReference type="EMBL" id="AII16498.1"/>
    </source>
</evidence>
<dbReference type="GO" id="GO:0005634">
    <property type="term" value="C:nucleus"/>
    <property type="evidence" value="ECO:0007669"/>
    <property type="project" value="UniProtKB-SubCell"/>
</dbReference>
<evidence type="ECO:0000256" key="13">
    <source>
        <dbReference type="ARBA" id="ARBA00023211"/>
    </source>
</evidence>
<dbReference type="PROSITE" id="PS01032">
    <property type="entry name" value="PPM_1"/>
    <property type="match status" value="1"/>
</dbReference>
<evidence type="ECO:0000256" key="3">
    <source>
        <dbReference type="ARBA" id="ARBA00004123"/>
    </source>
</evidence>
<dbReference type="GO" id="GO:0046872">
    <property type="term" value="F:metal ion binding"/>
    <property type="evidence" value="ECO:0007669"/>
    <property type="project" value="UniProtKB-KW"/>
</dbReference>
<name>A0A076FEQ3_PARNA</name>
<evidence type="ECO:0000256" key="18">
    <source>
        <dbReference type="ARBA" id="ARBA00070214"/>
    </source>
</evidence>
<evidence type="ECO:0000256" key="22">
    <source>
        <dbReference type="ARBA" id="ARBA00079435"/>
    </source>
</evidence>
<evidence type="ECO:0000256" key="20">
    <source>
        <dbReference type="ARBA" id="ARBA00075701"/>
    </source>
</evidence>
<comment type="subunit">
    <text evidence="17">Heterotrimer. Interacts with PAX1 and ARHGEF6 (or ARHGEF7).</text>
</comment>
<evidence type="ECO:0000256" key="14">
    <source>
        <dbReference type="ARBA" id="ARBA00023242"/>
    </source>
</evidence>
<evidence type="ECO:0000256" key="5">
    <source>
        <dbReference type="ARBA" id="ARBA00013081"/>
    </source>
</evidence>
<keyword evidence="11" id="KW-0460">Magnesium</keyword>
<evidence type="ECO:0000256" key="15">
    <source>
        <dbReference type="ARBA" id="ARBA00047761"/>
    </source>
</evidence>
<sequence>MSESDDEPVFTNLEDFLEHFLKAHRPDNFVAIKHGNYTVEAEEILGEVVDWTMQYLQYMSCPASLEASLTRAVLEEAKSTYLSGSTFSVSTNEAIDQTDDAGLSHGSENKTYKSLTLLQSVTSTVNEVCKKLKLDEKSFKSVRTGRITPCSVHAVKNGRRKMEDRHVIIHDLNAIYFDNQSNEPSMSFYGVYDGHAGKDAAAFAASHLHCKIFTSVHYPTDPIAAIKDAFKRTDDAFLDKCNNSGTTAVCTFIRGQTIYAAWLGDSQAVLVRNGKAVKIVEPHKPDRPDERARIEGLGGAVIHWGTWRVNGQLAVSRAIGDGNYKPYVSSDPDVTSVEMNGSEDFLIIACDGLWDTVTPNDAAACVFNQLRENKDKLDLVSQQLVKLAKDNGSSDNISIVVVFLKPIEELASMDLGDLNKESEQESSNGYSTVNNNE</sequence>
<dbReference type="InterPro" id="IPR015655">
    <property type="entry name" value="PP2C"/>
</dbReference>
<proteinExistence type="evidence at transcript level"/>
<feature type="non-terminal residue" evidence="25">
    <location>
        <position position="437"/>
    </location>
</feature>
<comment type="similarity">
    <text evidence="23">Belongs to the PP2C family.</text>
</comment>
<evidence type="ECO:0000256" key="2">
    <source>
        <dbReference type="ARBA" id="ARBA00001946"/>
    </source>
</evidence>
<dbReference type="InterPro" id="IPR001932">
    <property type="entry name" value="PPM-type_phosphatase-like_dom"/>
</dbReference>
<comment type="cofactor">
    <cofactor evidence="1">
        <name>Mn(2+)</name>
        <dbReference type="ChEBI" id="CHEBI:29035"/>
    </cofactor>
</comment>
<evidence type="ECO:0000256" key="21">
    <source>
        <dbReference type="ARBA" id="ARBA00078590"/>
    </source>
</evidence>
<keyword evidence="10 23" id="KW-0378">Hydrolase</keyword>
<evidence type="ECO:0000256" key="8">
    <source>
        <dbReference type="ARBA" id="ARBA00022723"/>
    </source>
</evidence>
<evidence type="ECO:0000256" key="11">
    <source>
        <dbReference type="ARBA" id="ARBA00022842"/>
    </source>
</evidence>
<reference evidence="25" key="1">
    <citation type="submission" date="2013-08" db="EMBL/GenBank/DDBJ databases">
        <title>Paracyclopina nana immune related genes.</title>
        <authorList>
            <person name="Kim B.-M."/>
            <person name="Rhee J.-S."/>
            <person name="Lee J.-S."/>
        </authorList>
    </citation>
    <scope>NUCLEOTIDE SEQUENCE</scope>
</reference>
<dbReference type="InterPro" id="IPR000222">
    <property type="entry name" value="PP2C_BS"/>
</dbReference>
<accession>A0A076FEQ3</accession>
<keyword evidence="13" id="KW-0464">Manganese</keyword>
<dbReference type="EC" id="3.1.3.16" evidence="5"/>
<dbReference type="GO" id="GO:0005737">
    <property type="term" value="C:cytoplasm"/>
    <property type="evidence" value="ECO:0007669"/>
    <property type="project" value="UniProtKB-SubCell"/>
</dbReference>
<dbReference type="AlphaFoldDB" id="A0A076FEQ3"/>
<keyword evidence="8" id="KW-0479">Metal-binding</keyword>
<dbReference type="FunFam" id="3.60.40.10:FF:000021">
    <property type="entry name" value="Protein phosphatase, Mg2+/Mn2+-dependent, 1E"/>
    <property type="match status" value="1"/>
</dbReference>
<dbReference type="SMART" id="SM00331">
    <property type="entry name" value="PP2C_SIG"/>
    <property type="match status" value="1"/>
</dbReference>
<keyword evidence="6" id="KW-0963">Cytoplasm</keyword>
<evidence type="ECO:0000256" key="23">
    <source>
        <dbReference type="RuleBase" id="RU003465"/>
    </source>
</evidence>
<dbReference type="GO" id="GO:0004722">
    <property type="term" value="F:protein serine/threonine phosphatase activity"/>
    <property type="evidence" value="ECO:0007669"/>
    <property type="project" value="UniProtKB-EC"/>
</dbReference>
<evidence type="ECO:0000256" key="9">
    <source>
        <dbReference type="ARBA" id="ARBA00022737"/>
    </source>
</evidence>
<dbReference type="CDD" id="cd00143">
    <property type="entry name" value="PP2Cc"/>
    <property type="match status" value="1"/>
</dbReference>
<evidence type="ECO:0000256" key="6">
    <source>
        <dbReference type="ARBA" id="ARBA00022490"/>
    </source>
</evidence>
<evidence type="ECO:0000256" key="12">
    <source>
        <dbReference type="ARBA" id="ARBA00022912"/>
    </source>
</evidence>
<organism evidence="25">
    <name type="scientific">Paracyclopina nana</name>
    <name type="common">Marine copepod</name>
    <dbReference type="NCBI Taxonomy" id="565004"/>
    <lineage>
        <taxon>Eukaryota</taxon>
        <taxon>Metazoa</taxon>
        <taxon>Ecdysozoa</taxon>
        <taxon>Arthropoda</taxon>
        <taxon>Crustacea</taxon>
        <taxon>Multicrustacea</taxon>
        <taxon>Hexanauplia</taxon>
        <taxon>Copepoda</taxon>
        <taxon>Cyclopoida</taxon>
        <taxon>Cyclopettidae</taxon>
        <taxon>Paracyclopina</taxon>
    </lineage>
</organism>
<dbReference type="PROSITE" id="PS51746">
    <property type="entry name" value="PPM_2"/>
    <property type="match status" value="1"/>
</dbReference>
<comment type="catalytic activity">
    <reaction evidence="16">
        <text>O-phospho-L-threonyl-[protein] + H2O = L-threonyl-[protein] + phosphate</text>
        <dbReference type="Rhea" id="RHEA:47004"/>
        <dbReference type="Rhea" id="RHEA-COMP:11060"/>
        <dbReference type="Rhea" id="RHEA-COMP:11605"/>
        <dbReference type="ChEBI" id="CHEBI:15377"/>
        <dbReference type="ChEBI" id="CHEBI:30013"/>
        <dbReference type="ChEBI" id="CHEBI:43474"/>
        <dbReference type="ChEBI" id="CHEBI:61977"/>
        <dbReference type="EC" id="3.1.3.16"/>
    </reaction>
</comment>
<evidence type="ECO:0000256" key="16">
    <source>
        <dbReference type="ARBA" id="ARBA00048336"/>
    </source>
</evidence>
<keyword evidence="9" id="KW-0677">Repeat</keyword>
<dbReference type="Pfam" id="PF00481">
    <property type="entry name" value="PP2C"/>
    <property type="match status" value="1"/>
</dbReference>
<evidence type="ECO:0000256" key="17">
    <source>
        <dbReference type="ARBA" id="ARBA00063519"/>
    </source>
</evidence>
<keyword evidence="12 23" id="KW-0904">Protein phosphatase</keyword>